<evidence type="ECO:0000256" key="1">
    <source>
        <dbReference type="ARBA" id="ARBA00023172"/>
    </source>
</evidence>
<evidence type="ECO:0000313" key="4">
    <source>
        <dbReference type="Proteomes" id="UP001549184"/>
    </source>
</evidence>
<protein>
    <submittedName>
        <fullName evidence="3">Integrase</fullName>
    </submittedName>
</protein>
<sequence length="325" mass="36558">MMNVLSRSIETEKAYAKRGREICVRVSNLYGLGPHEPLPPELAVRYLIDQKPSVSKSTWRQNKAALKFHLEELACGSRDDIRARELQGALEILSNEPQTGAMRRGTRTSAIKQKGCGRQDFVKIIRFLRANMDHYRWAKSLGVLLGATYLTGLRPCEWGQAYLEEREDGVVLVVRNAKFGEHRAGQMFRRLHLSPDQPIVANAVRALLSHIQERPGGLAFSEWLRRVSLFMTRAGRSILGRRKRYPSIYSFRHQFAADAKASGVPLEELAALMGHATDATATFHYARRAQGTAGIHVRASSVDVAGIRRKLRAHPSSRRARAVRI</sequence>
<feature type="domain" description="Tyr recombinase" evidence="2">
    <location>
        <begin position="112"/>
        <end position="302"/>
    </location>
</feature>
<keyword evidence="4" id="KW-1185">Reference proteome</keyword>
<dbReference type="Gene3D" id="1.10.443.10">
    <property type="entry name" value="Intergrase catalytic core"/>
    <property type="match status" value="1"/>
</dbReference>
<accession>A0ABV2K2Z2</accession>
<reference evidence="3 4" key="1">
    <citation type="submission" date="2024-06" db="EMBL/GenBank/DDBJ databases">
        <title>Sorghum-associated microbial communities from plants grown in Nebraska, USA.</title>
        <authorList>
            <person name="Schachtman D."/>
        </authorList>
    </citation>
    <scope>NUCLEOTIDE SEQUENCE [LARGE SCALE GENOMIC DNA]</scope>
    <source>
        <strain evidence="3 4">1073</strain>
    </source>
</reference>
<evidence type="ECO:0000313" key="3">
    <source>
        <dbReference type="EMBL" id="MET3654423.1"/>
    </source>
</evidence>
<dbReference type="SUPFAM" id="SSF56349">
    <property type="entry name" value="DNA breaking-rejoining enzymes"/>
    <property type="match status" value="1"/>
</dbReference>
<dbReference type="InterPro" id="IPR002104">
    <property type="entry name" value="Integrase_catalytic"/>
</dbReference>
<evidence type="ECO:0000259" key="2">
    <source>
        <dbReference type="PROSITE" id="PS51898"/>
    </source>
</evidence>
<dbReference type="RefSeq" id="WP_354015774.1">
    <property type="nucleotide sequence ID" value="NZ_JBEPMU010000006.1"/>
</dbReference>
<keyword evidence="1" id="KW-0233">DNA recombination</keyword>
<dbReference type="Proteomes" id="UP001549184">
    <property type="component" value="Unassembled WGS sequence"/>
</dbReference>
<dbReference type="PROSITE" id="PS51898">
    <property type="entry name" value="TYR_RECOMBINASE"/>
    <property type="match status" value="1"/>
</dbReference>
<name>A0ABV2K2Z2_9GAMM</name>
<gene>
    <name evidence="3" type="ORF">ABIC75_004161</name>
</gene>
<dbReference type="InterPro" id="IPR011010">
    <property type="entry name" value="DNA_brk_join_enz"/>
</dbReference>
<comment type="caution">
    <text evidence="3">The sequence shown here is derived from an EMBL/GenBank/DDBJ whole genome shotgun (WGS) entry which is preliminary data.</text>
</comment>
<dbReference type="InterPro" id="IPR013762">
    <property type="entry name" value="Integrase-like_cat_sf"/>
</dbReference>
<proteinExistence type="predicted"/>
<organism evidence="3 4">
    <name type="scientific">Dyella japonica</name>
    <dbReference type="NCBI Taxonomy" id="231455"/>
    <lineage>
        <taxon>Bacteria</taxon>
        <taxon>Pseudomonadati</taxon>
        <taxon>Pseudomonadota</taxon>
        <taxon>Gammaproteobacteria</taxon>
        <taxon>Lysobacterales</taxon>
        <taxon>Rhodanobacteraceae</taxon>
        <taxon>Dyella</taxon>
    </lineage>
</organism>
<dbReference type="EMBL" id="JBEPMU010000006">
    <property type="protein sequence ID" value="MET3654423.1"/>
    <property type="molecule type" value="Genomic_DNA"/>
</dbReference>